<sequence length="255" mass="28659">MELSQVRQLLSRTARPLSLSVVHREKYTTILCDELYRFSRGLVGEDRAHWQHHVDTCTEAHLLRCAGTGTLLGFQFWRRDTSAAVPIIWGGKLRFSPEIRRQGVHLALNLLALDGMRRQHAQHAPVYRVSLCNVFGFQALRPGLEAFVPPRMPATVAAVVSAELNRFVEENGFKMCRSTGRVNVGQDALQSPEDLPESFWGRPEVAEFRTAGLSGSELSRPATLSRLNDCFLVWEWSNANVAAMRDRLYAKLGTA</sequence>
<evidence type="ECO:0000313" key="1">
    <source>
        <dbReference type="EMBL" id="CAK0889407.1"/>
    </source>
</evidence>
<accession>A0ABN9WTE2</accession>
<dbReference type="Proteomes" id="UP001189429">
    <property type="component" value="Unassembled WGS sequence"/>
</dbReference>
<name>A0ABN9WTE2_9DINO</name>
<evidence type="ECO:0008006" key="3">
    <source>
        <dbReference type="Google" id="ProtNLM"/>
    </source>
</evidence>
<gene>
    <name evidence="1" type="ORF">PCOR1329_LOCUS69933</name>
</gene>
<evidence type="ECO:0000313" key="2">
    <source>
        <dbReference type="Proteomes" id="UP001189429"/>
    </source>
</evidence>
<keyword evidence="2" id="KW-1185">Reference proteome</keyword>
<dbReference type="EMBL" id="CAUYUJ010019204">
    <property type="protein sequence ID" value="CAK0889407.1"/>
    <property type="molecule type" value="Genomic_DNA"/>
</dbReference>
<proteinExistence type="predicted"/>
<reference evidence="1" key="1">
    <citation type="submission" date="2023-10" db="EMBL/GenBank/DDBJ databases">
        <authorList>
            <person name="Chen Y."/>
            <person name="Shah S."/>
            <person name="Dougan E. K."/>
            <person name="Thang M."/>
            <person name="Chan C."/>
        </authorList>
    </citation>
    <scope>NUCLEOTIDE SEQUENCE [LARGE SCALE GENOMIC DNA]</scope>
</reference>
<protein>
    <recommendedName>
        <fullName evidence="3">N-acetyltransferase domain-containing protein</fullName>
    </recommendedName>
</protein>
<comment type="caution">
    <text evidence="1">The sequence shown here is derived from an EMBL/GenBank/DDBJ whole genome shotgun (WGS) entry which is preliminary data.</text>
</comment>
<organism evidence="1 2">
    <name type="scientific">Prorocentrum cordatum</name>
    <dbReference type="NCBI Taxonomy" id="2364126"/>
    <lineage>
        <taxon>Eukaryota</taxon>
        <taxon>Sar</taxon>
        <taxon>Alveolata</taxon>
        <taxon>Dinophyceae</taxon>
        <taxon>Prorocentrales</taxon>
        <taxon>Prorocentraceae</taxon>
        <taxon>Prorocentrum</taxon>
    </lineage>
</organism>